<name>A0A1R2CN47_9CILI</name>
<dbReference type="EMBL" id="MPUH01000104">
    <property type="protein sequence ID" value="OMJ90386.1"/>
    <property type="molecule type" value="Genomic_DNA"/>
</dbReference>
<keyword evidence="3" id="KW-1185">Reference proteome</keyword>
<comment type="caution">
    <text evidence="2">The sequence shown here is derived from an EMBL/GenBank/DDBJ whole genome shotgun (WGS) entry which is preliminary data.</text>
</comment>
<protein>
    <recommendedName>
        <fullName evidence="1">U4/U6.U5 small nuclear ribonucleoprotein 27kDa protein domain-containing protein</fullName>
    </recommendedName>
</protein>
<sequence length="70" mass="8387">MVKRKKDKKIEEEYLDEEDEEVLEILGFNSFGSSKNKDHKSTSVEYAMEFKAKRKFSVVLNRRAKNYHRT</sequence>
<feature type="domain" description="U4/U6.U5 small nuclear ribonucleoprotein 27kDa protein" evidence="1">
    <location>
        <begin position="17"/>
        <end position="63"/>
    </location>
</feature>
<gene>
    <name evidence="2" type="ORF">SteCoe_7304</name>
</gene>
<evidence type="ECO:0000259" key="1">
    <source>
        <dbReference type="Pfam" id="PF08648"/>
    </source>
</evidence>
<dbReference type="InterPro" id="IPR013957">
    <property type="entry name" value="SNRNP27"/>
</dbReference>
<organism evidence="2 3">
    <name type="scientific">Stentor coeruleus</name>
    <dbReference type="NCBI Taxonomy" id="5963"/>
    <lineage>
        <taxon>Eukaryota</taxon>
        <taxon>Sar</taxon>
        <taxon>Alveolata</taxon>
        <taxon>Ciliophora</taxon>
        <taxon>Postciliodesmatophora</taxon>
        <taxon>Heterotrichea</taxon>
        <taxon>Heterotrichida</taxon>
        <taxon>Stentoridae</taxon>
        <taxon>Stentor</taxon>
    </lineage>
</organism>
<dbReference type="Proteomes" id="UP000187209">
    <property type="component" value="Unassembled WGS sequence"/>
</dbReference>
<evidence type="ECO:0000313" key="3">
    <source>
        <dbReference type="Proteomes" id="UP000187209"/>
    </source>
</evidence>
<accession>A0A1R2CN47</accession>
<evidence type="ECO:0000313" key="2">
    <source>
        <dbReference type="EMBL" id="OMJ90386.1"/>
    </source>
</evidence>
<reference evidence="2 3" key="1">
    <citation type="submission" date="2016-11" db="EMBL/GenBank/DDBJ databases">
        <title>The macronuclear genome of Stentor coeruleus: a giant cell with tiny introns.</title>
        <authorList>
            <person name="Slabodnick M."/>
            <person name="Ruby J.G."/>
            <person name="Reiff S.B."/>
            <person name="Swart E.C."/>
            <person name="Gosai S."/>
            <person name="Prabakaran S."/>
            <person name="Witkowska E."/>
            <person name="Larue G.E."/>
            <person name="Fisher S."/>
            <person name="Freeman R.M."/>
            <person name="Gunawardena J."/>
            <person name="Chu W."/>
            <person name="Stover N.A."/>
            <person name="Gregory B.D."/>
            <person name="Nowacki M."/>
            <person name="Derisi J."/>
            <person name="Roy S.W."/>
            <person name="Marshall W.F."/>
            <person name="Sood P."/>
        </authorList>
    </citation>
    <scope>NUCLEOTIDE SEQUENCE [LARGE SCALE GENOMIC DNA]</scope>
    <source>
        <strain evidence="2">WM001</strain>
    </source>
</reference>
<dbReference type="AlphaFoldDB" id="A0A1R2CN47"/>
<dbReference type="GO" id="GO:0008380">
    <property type="term" value="P:RNA splicing"/>
    <property type="evidence" value="ECO:0007669"/>
    <property type="project" value="InterPro"/>
</dbReference>
<proteinExistence type="predicted"/>
<dbReference type="Pfam" id="PF08648">
    <property type="entry name" value="SNRNP27"/>
    <property type="match status" value="1"/>
</dbReference>